<dbReference type="VEuPathDB" id="FungiDB:RhiirA1_455354"/>
<reference evidence="1 4" key="2">
    <citation type="submission" date="2017-09" db="EMBL/GenBank/DDBJ databases">
        <title>Extensive intraspecific genome diversity in a model arbuscular mycorrhizal fungus.</title>
        <authorList>
            <person name="Chen E.C."/>
            <person name="Morin E."/>
            <person name="Beaudet D."/>
            <person name="Noel J."/>
            <person name="Ndikumana S."/>
            <person name="Charron P."/>
            <person name="St-Onge C."/>
            <person name="Giorgi J."/>
            <person name="Grigoriev I.V."/>
            <person name="Roux C."/>
            <person name="Martin F.M."/>
            <person name="Corradi N."/>
        </authorList>
    </citation>
    <scope>NUCLEOTIDE SEQUENCE [LARGE SCALE GENOMIC DNA]</scope>
    <source>
        <strain evidence="1 4">A5</strain>
    </source>
</reference>
<protein>
    <submittedName>
        <fullName evidence="1">Uncharacterized protein</fullName>
    </submittedName>
</protein>
<comment type="caution">
    <text evidence="1">The sequence shown here is derived from an EMBL/GenBank/DDBJ whole genome shotgun (WGS) entry which is preliminary data.</text>
</comment>
<reference evidence="1 4" key="1">
    <citation type="submission" date="2016-04" db="EMBL/GenBank/DDBJ databases">
        <title>Genome analyses suggest a sexual origin of heterokaryosis in a supposedly ancient asexual fungus.</title>
        <authorList>
            <person name="Ropars J."/>
            <person name="Sedzielewska K."/>
            <person name="Noel J."/>
            <person name="Charron P."/>
            <person name="Farinelli L."/>
            <person name="Marton T."/>
            <person name="Kruger M."/>
            <person name="Pelin A."/>
            <person name="Brachmann A."/>
            <person name="Corradi N."/>
        </authorList>
    </citation>
    <scope>NUCLEOTIDE SEQUENCE [LARGE SCALE GENOMIC DNA]</scope>
    <source>
        <strain evidence="1 4">A5</strain>
    </source>
</reference>
<evidence type="ECO:0000313" key="2">
    <source>
        <dbReference type="EMBL" id="PKC69968.1"/>
    </source>
</evidence>
<dbReference type="Proteomes" id="UP000232688">
    <property type="component" value="Unassembled WGS sequence"/>
</dbReference>
<reference evidence="2 3" key="3">
    <citation type="submission" date="2017-10" db="EMBL/GenBank/DDBJ databases">
        <title>Extensive intraspecific genome diversity in a model arbuscular mycorrhizal fungus.</title>
        <authorList>
            <person name="Chen E.C.H."/>
            <person name="Morin E."/>
            <person name="Baudet D."/>
            <person name="Noel J."/>
            <person name="Ndikumana S."/>
            <person name="Charron P."/>
            <person name="St-Onge C."/>
            <person name="Giorgi J."/>
            <person name="Grigoriev I.V."/>
            <person name="Roux C."/>
            <person name="Martin F.M."/>
            <person name="Corradi N."/>
        </authorList>
    </citation>
    <scope>NUCLEOTIDE SEQUENCE [LARGE SCALE GENOMIC DNA]</scope>
    <source>
        <strain evidence="2 3">A1</strain>
    </source>
</reference>
<evidence type="ECO:0000313" key="1">
    <source>
        <dbReference type="EMBL" id="PKC12557.1"/>
    </source>
</evidence>
<dbReference type="Proteomes" id="UP000232722">
    <property type="component" value="Unassembled WGS sequence"/>
</dbReference>
<sequence>MLSVDGDYELLKALGLIDDEEDNDDEDDNDDRDNYWDPSKMYTGWDYLAHFGEDAWNNRKKWIAKLSYIRMH</sequence>
<gene>
    <name evidence="2" type="ORF">RhiirA1_455354</name>
    <name evidence="1" type="ORF">RhiirA5_411696</name>
</gene>
<organism evidence="1 4">
    <name type="scientific">Rhizophagus irregularis</name>
    <dbReference type="NCBI Taxonomy" id="588596"/>
    <lineage>
        <taxon>Eukaryota</taxon>
        <taxon>Fungi</taxon>
        <taxon>Fungi incertae sedis</taxon>
        <taxon>Mucoromycota</taxon>
        <taxon>Glomeromycotina</taxon>
        <taxon>Glomeromycetes</taxon>
        <taxon>Glomerales</taxon>
        <taxon>Glomeraceae</taxon>
        <taxon>Rhizophagus</taxon>
    </lineage>
</organism>
<reference evidence="2 3" key="4">
    <citation type="submission" date="2017-10" db="EMBL/GenBank/DDBJ databases">
        <title>Genome analyses suggest a sexual origin of heterokaryosis in a supposedly ancient asexual fungus.</title>
        <authorList>
            <person name="Corradi N."/>
            <person name="Sedzielewska K."/>
            <person name="Noel J."/>
            <person name="Charron P."/>
            <person name="Farinelli L."/>
            <person name="Marton T."/>
            <person name="Kruger M."/>
            <person name="Pelin A."/>
            <person name="Brachmann A."/>
            <person name="Corradi N."/>
        </authorList>
    </citation>
    <scope>NUCLEOTIDE SEQUENCE [LARGE SCALE GENOMIC DNA]</scope>
    <source>
        <strain evidence="2 3">A1</strain>
    </source>
</reference>
<accession>A0A2I1E0X3</accession>
<name>A0A2I1E0X3_9GLOM</name>
<dbReference type="EMBL" id="LLXJ01000243">
    <property type="protein sequence ID" value="PKC12557.1"/>
    <property type="molecule type" value="Genomic_DNA"/>
</dbReference>
<dbReference type="OrthoDB" id="10310057at2759"/>
<evidence type="ECO:0000313" key="4">
    <source>
        <dbReference type="Proteomes" id="UP000232722"/>
    </source>
</evidence>
<evidence type="ECO:0000313" key="3">
    <source>
        <dbReference type="Proteomes" id="UP000232688"/>
    </source>
</evidence>
<dbReference type="AlphaFoldDB" id="A0A2I1E0X3"/>
<dbReference type="EMBL" id="LLXH01000250">
    <property type="protein sequence ID" value="PKC69968.1"/>
    <property type="molecule type" value="Genomic_DNA"/>
</dbReference>
<proteinExistence type="predicted"/>